<dbReference type="InterPro" id="IPR050832">
    <property type="entry name" value="Bact_Acetyltransf"/>
</dbReference>
<dbReference type="InterPro" id="IPR016181">
    <property type="entry name" value="Acyl_CoA_acyltransferase"/>
</dbReference>
<feature type="domain" description="N-acetyltransferase" evidence="3">
    <location>
        <begin position="5"/>
        <end position="153"/>
    </location>
</feature>
<proteinExistence type="predicted"/>
<dbReference type="PANTHER" id="PTHR43877:SF5">
    <property type="entry name" value="BLL8307 PROTEIN"/>
    <property type="match status" value="1"/>
</dbReference>
<dbReference type="PANTHER" id="PTHR43877">
    <property type="entry name" value="AMINOALKYLPHOSPHONATE N-ACETYLTRANSFERASE-RELATED-RELATED"/>
    <property type="match status" value="1"/>
</dbReference>
<sequence>MTEEIIISKGDPRSPGARALLETSHALMQSLFPPEDNFYLDIDDLCTPSIHFFTGTQGTETLGCAALAVKDGYGEVKSMFVTSAARGTGLGGRLLEQVEQEARNQGLPLLRLETGNLLKEAHRLYHRHGFTECGPFGDYPDAGSSIFMEKPLT</sequence>
<comment type="caution">
    <text evidence="4">The sequence shown here is derived from an EMBL/GenBank/DDBJ whole genome shotgun (WGS) entry which is preliminary data.</text>
</comment>
<dbReference type="AlphaFoldDB" id="A0AAP2CVW5"/>
<protein>
    <submittedName>
        <fullName evidence="4">GNAT family N-acetyltransferase</fullName>
    </submittedName>
</protein>
<organism evidence="4 5">
    <name type="scientific">Harenicola maris</name>
    <dbReference type="NCBI Taxonomy" id="2841044"/>
    <lineage>
        <taxon>Bacteria</taxon>
        <taxon>Pseudomonadati</taxon>
        <taxon>Pseudomonadota</taxon>
        <taxon>Alphaproteobacteria</taxon>
        <taxon>Rhodobacterales</taxon>
        <taxon>Paracoccaceae</taxon>
        <taxon>Harenicola</taxon>
    </lineage>
</organism>
<dbReference type="GO" id="GO:0016747">
    <property type="term" value="F:acyltransferase activity, transferring groups other than amino-acyl groups"/>
    <property type="evidence" value="ECO:0007669"/>
    <property type="project" value="InterPro"/>
</dbReference>
<gene>
    <name evidence="4" type="ORF">IV417_19135</name>
</gene>
<dbReference type="RefSeq" id="WP_327795744.1">
    <property type="nucleotide sequence ID" value="NZ_JADQAZ010000005.1"/>
</dbReference>
<keyword evidence="2" id="KW-0012">Acyltransferase</keyword>
<keyword evidence="5" id="KW-1185">Reference proteome</keyword>
<dbReference type="SUPFAM" id="SSF55729">
    <property type="entry name" value="Acyl-CoA N-acyltransferases (Nat)"/>
    <property type="match status" value="1"/>
</dbReference>
<evidence type="ECO:0000256" key="2">
    <source>
        <dbReference type="ARBA" id="ARBA00023315"/>
    </source>
</evidence>
<reference evidence="4 5" key="1">
    <citation type="journal article" date="2021" name="Arch. Microbiol.">
        <title>Harenicola maris gen. nov., sp. nov. isolated from the Sea of Japan shallow sediments.</title>
        <authorList>
            <person name="Romanenko L.A."/>
            <person name="Kurilenko V.V."/>
            <person name="Chernysheva N.Y."/>
            <person name="Tekutyeva L.A."/>
            <person name="Velansky P.V."/>
            <person name="Svetashev V.I."/>
            <person name="Isaeva M.P."/>
        </authorList>
    </citation>
    <scope>NUCLEOTIDE SEQUENCE [LARGE SCALE GENOMIC DNA]</scope>
    <source>
        <strain evidence="4 5">KMM 3653</strain>
    </source>
</reference>
<dbReference type="Proteomes" id="UP001315686">
    <property type="component" value="Unassembled WGS sequence"/>
</dbReference>
<accession>A0AAP2CVW5</accession>
<dbReference type="Gene3D" id="3.40.630.30">
    <property type="match status" value="1"/>
</dbReference>
<evidence type="ECO:0000259" key="3">
    <source>
        <dbReference type="PROSITE" id="PS51186"/>
    </source>
</evidence>
<name>A0AAP2CVW5_9RHOB</name>
<dbReference type="Pfam" id="PF00583">
    <property type="entry name" value="Acetyltransf_1"/>
    <property type="match status" value="1"/>
</dbReference>
<dbReference type="PROSITE" id="PS51186">
    <property type="entry name" value="GNAT"/>
    <property type="match status" value="1"/>
</dbReference>
<evidence type="ECO:0000256" key="1">
    <source>
        <dbReference type="ARBA" id="ARBA00022679"/>
    </source>
</evidence>
<keyword evidence="1" id="KW-0808">Transferase</keyword>
<dbReference type="EMBL" id="JADQAZ010000005">
    <property type="protein sequence ID" value="MBT0959511.1"/>
    <property type="molecule type" value="Genomic_DNA"/>
</dbReference>
<evidence type="ECO:0000313" key="5">
    <source>
        <dbReference type="Proteomes" id="UP001315686"/>
    </source>
</evidence>
<dbReference type="CDD" id="cd04301">
    <property type="entry name" value="NAT_SF"/>
    <property type="match status" value="1"/>
</dbReference>
<evidence type="ECO:0000313" key="4">
    <source>
        <dbReference type="EMBL" id="MBT0959511.1"/>
    </source>
</evidence>
<dbReference type="InterPro" id="IPR000182">
    <property type="entry name" value="GNAT_dom"/>
</dbReference>